<evidence type="ECO:0000256" key="2">
    <source>
        <dbReference type="ARBA" id="ARBA00004629"/>
    </source>
</evidence>
<dbReference type="InterPro" id="IPR007128">
    <property type="entry name" value="PMF1/Nnf1"/>
</dbReference>
<evidence type="ECO:0000256" key="3">
    <source>
        <dbReference type="ARBA" id="ARBA00022454"/>
    </source>
</evidence>
<dbReference type="Proteomes" id="UP000799436">
    <property type="component" value="Unassembled WGS sequence"/>
</dbReference>
<evidence type="ECO:0000313" key="12">
    <source>
        <dbReference type="EMBL" id="KAF2770022.1"/>
    </source>
</evidence>
<keyword evidence="8" id="KW-0131">Cell cycle</keyword>
<comment type="subcellular location">
    <subcellularLocation>
        <location evidence="2">Chromosome</location>
        <location evidence="2">Centromere</location>
        <location evidence="2">Kinetochore</location>
    </subcellularLocation>
    <subcellularLocation>
        <location evidence="1">Nucleus</location>
    </subcellularLocation>
</comment>
<keyword evidence="7" id="KW-0539">Nucleus</keyword>
<keyword evidence="13" id="KW-1185">Reference proteome</keyword>
<gene>
    <name evidence="12" type="ORF">EJ03DRAFT_326932</name>
</gene>
<dbReference type="GO" id="GO:0000444">
    <property type="term" value="C:MIS12/MIND type complex"/>
    <property type="evidence" value="ECO:0007669"/>
    <property type="project" value="InterPro"/>
</dbReference>
<dbReference type="PANTHER" id="PTHR15459">
    <property type="entry name" value="POLYAMINE-MODULATED FACTOR 1"/>
    <property type="match status" value="1"/>
</dbReference>
<dbReference type="Pfam" id="PF03980">
    <property type="entry name" value="Nnf1"/>
    <property type="match status" value="1"/>
</dbReference>
<sequence>MATETPAPPADGTTHLQQSRSPSPVAPPPLSAAPGPRASAIQKLYQDAITHILKTCNYDNFASCFPTPAQNVSPSMKQLHENFLEKIREQLIKTYEEILEDRKVVRWLNELDRLLDDAKREGENVLGSSPGVIPPHQLPAMQLYLAHITPFLKQNAERMKQKQEQRRKENLEMAEKVSRQKREIEEVLGRLEGTFVKVRACAEALGSEDVEALRGQVRGVDEGLTG</sequence>
<evidence type="ECO:0000256" key="11">
    <source>
        <dbReference type="SAM" id="MobiDB-lite"/>
    </source>
</evidence>
<dbReference type="PANTHER" id="PTHR15459:SF3">
    <property type="entry name" value="POLYAMINE-MODULATED FACTOR 1"/>
    <property type="match status" value="1"/>
</dbReference>
<dbReference type="GO" id="GO:0051301">
    <property type="term" value="P:cell division"/>
    <property type="evidence" value="ECO:0007669"/>
    <property type="project" value="UniProtKB-KW"/>
</dbReference>
<keyword evidence="4" id="KW-0132">Cell division</keyword>
<keyword evidence="3" id="KW-0158">Chromosome</keyword>
<dbReference type="GO" id="GO:0007059">
    <property type="term" value="P:chromosome segregation"/>
    <property type="evidence" value="ECO:0007669"/>
    <property type="project" value="TreeGrafter"/>
</dbReference>
<evidence type="ECO:0000256" key="8">
    <source>
        <dbReference type="ARBA" id="ARBA00023306"/>
    </source>
</evidence>
<feature type="region of interest" description="Disordered" evidence="11">
    <location>
        <begin position="1"/>
        <end position="37"/>
    </location>
</feature>
<accession>A0A6G1LBQ4</accession>
<dbReference type="GO" id="GO:0005634">
    <property type="term" value="C:nucleus"/>
    <property type="evidence" value="ECO:0007669"/>
    <property type="project" value="UniProtKB-SubCell"/>
</dbReference>
<evidence type="ECO:0008006" key="14">
    <source>
        <dbReference type="Google" id="ProtNLM"/>
    </source>
</evidence>
<proteinExistence type="predicted"/>
<evidence type="ECO:0000256" key="6">
    <source>
        <dbReference type="ARBA" id="ARBA00022838"/>
    </source>
</evidence>
<dbReference type="EMBL" id="ML995829">
    <property type="protein sequence ID" value="KAF2770022.1"/>
    <property type="molecule type" value="Genomic_DNA"/>
</dbReference>
<evidence type="ECO:0000313" key="13">
    <source>
        <dbReference type="Proteomes" id="UP000799436"/>
    </source>
</evidence>
<evidence type="ECO:0000256" key="10">
    <source>
        <dbReference type="SAM" id="Coils"/>
    </source>
</evidence>
<keyword evidence="10" id="KW-0175">Coiled coil</keyword>
<evidence type="ECO:0000256" key="4">
    <source>
        <dbReference type="ARBA" id="ARBA00022618"/>
    </source>
</evidence>
<protein>
    <recommendedName>
        <fullName evidence="14">Nnf1-domain-containing protein</fullName>
    </recommendedName>
</protein>
<keyword evidence="9" id="KW-0137">Centromere</keyword>
<evidence type="ECO:0000256" key="7">
    <source>
        <dbReference type="ARBA" id="ARBA00023242"/>
    </source>
</evidence>
<keyword evidence="6" id="KW-0995">Kinetochore</keyword>
<keyword evidence="5" id="KW-0498">Mitosis</keyword>
<evidence type="ECO:0000256" key="5">
    <source>
        <dbReference type="ARBA" id="ARBA00022776"/>
    </source>
</evidence>
<organism evidence="12 13">
    <name type="scientific">Teratosphaeria nubilosa</name>
    <dbReference type="NCBI Taxonomy" id="161662"/>
    <lineage>
        <taxon>Eukaryota</taxon>
        <taxon>Fungi</taxon>
        <taxon>Dikarya</taxon>
        <taxon>Ascomycota</taxon>
        <taxon>Pezizomycotina</taxon>
        <taxon>Dothideomycetes</taxon>
        <taxon>Dothideomycetidae</taxon>
        <taxon>Mycosphaerellales</taxon>
        <taxon>Teratosphaeriaceae</taxon>
        <taxon>Teratosphaeria</taxon>
    </lineage>
</organism>
<dbReference type="AlphaFoldDB" id="A0A6G1LBQ4"/>
<dbReference type="OrthoDB" id="18453at2759"/>
<evidence type="ECO:0000256" key="1">
    <source>
        <dbReference type="ARBA" id="ARBA00004123"/>
    </source>
</evidence>
<reference evidence="12" key="1">
    <citation type="journal article" date="2020" name="Stud. Mycol.">
        <title>101 Dothideomycetes genomes: a test case for predicting lifestyles and emergence of pathogens.</title>
        <authorList>
            <person name="Haridas S."/>
            <person name="Albert R."/>
            <person name="Binder M."/>
            <person name="Bloem J."/>
            <person name="Labutti K."/>
            <person name="Salamov A."/>
            <person name="Andreopoulos B."/>
            <person name="Baker S."/>
            <person name="Barry K."/>
            <person name="Bills G."/>
            <person name="Bluhm B."/>
            <person name="Cannon C."/>
            <person name="Castanera R."/>
            <person name="Culley D."/>
            <person name="Daum C."/>
            <person name="Ezra D."/>
            <person name="Gonzalez J."/>
            <person name="Henrissat B."/>
            <person name="Kuo A."/>
            <person name="Liang C."/>
            <person name="Lipzen A."/>
            <person name="Lutzoni F."/>
            <person name="Magnuson J."/>
            <person name="Mondo S."/>
            <person name="Nolan M."/>
            <person name="Ohm R."/>
            <person name="Pangilinan J."/>
            <person name="Park H.-J."/>
            <person name="Ramirez L."/>
            <person name="Alfaro M."/>
            <person name="Sun H."/>
            <person name="Tritt A."/>
            <person name="Yoshinaga Y."/>
            <person name="Zwiers L.-H."/>
            <person name="Turgeon B."/>
            <person name="Goodwin S."/>
            <person name="Spatafora J."/>
            <person name="Crous P."/>
            <person name="Grigoriev I."/>
        </authorList>
    </citation>
    <scope>NUCLEOTIDE SEQUENCE</scope>
    <source>
        <strain evidence="12">CBS 116005</strain>
    </source>
</reference>
<name>A0A6G1LBQ4_9PEZI</name>
<feature type="coiled-coil region" evidence="10">
    <location>
        <begin position="152"/>
        <end position="194"/>
    </location>
</feature>
<evidence type="ECO:0000256" key="9">
    <source>
        <dbReference type="ARBA" id="ARBA00023328"/>
    </source>
</evidence>